<gene>
    <name evidence="2" type="ORF">UFOVP1009_30</name>
</gene>
<evidence type="ECO:0000259" key="1">
    <source>
        <dbReference type="Pfam" id="PF19905"/>
    </source>
</evidence>
<evidence type="ECO:0000313" key="2">
    <source>
        <dbReference type="EMBL" id="CAB4178065.1"/>
    </source>
</evidence>
<reference evidence="2" key="1">
    <citation type="submission" date="2020-05" db="EMBL/GenBank/DDBJ databases">
        <authorList>
            <person name="Chiriac C."/>
            <person name="Salcher M."/>
            <person name="Ghai R."/>
            <person name="Kavagutti S V."/>
        </authorList>
    </citation>
    <scope>NUCLEOTIDE SEQUENCE</scope>
</reference>
<proteinExistence type="predicted"/>
<organism evidence="2">
    <name type="scientific">uncultured Caudovirales phage</name>
    <dbReference type="NCBI Taxonomy" id="2100421"/>
    <lineage>
        <taxon>Viruses</taxon>
        <taxon>Duplodnaviria</taxon>
        <taxon>Heunggongvirae</taxon>
        <taxon>Uroviricota</taxon>
        <taxon>Caudoviricetes</taxon>
        <taxon>Peduoviridae</taxon>
        <taxon>Maltschvirus</taxon>
        <taxon>Maltschvirus maltsch</taxon>
    </lineage>
</organism>
<feature type="domain" description="DUF6378" evidence="1">
    <location>
        <begin position="27"/>
        <end position="104"/>
    </location>
</feature>
<dbReference type="Pfam" id="PF19905">
    <property type="entry name" value="DUF6378"/>
    <property type="match status" value="1"/>
</dbReference>
<sequence length="116" mass="12805">MCNKKCGSKPLPNWEHGLNQLLNRKGVLESALSITSGERLEEYGVPSESFSKIAGLWSEYLGVHISSEDVALMMTLMKVARHRRGTLVKFDTLVDIAGYARCASVLSGHEVINKEV</sequence>
<dbReference type="EMBL" id="LR796957">
    <property type="protein sequence ID" value="CAB4178065.1"/>
    <property type="molecule type" value="Genomic_DNA"/>
</dbReference>
<dbReference type="InterPro" id="IPR045958">
    <property type="entry name" value="DUF6378"/>
</dbReference>
<accession>A0A6J5Q9W8</accession>
<name>A0A6J5Q9W8_9CAUD</name>
<protein>
    <recommendedName>
        <fullName evidence="1">DUF6378 domain-containing protein</fullName>
    </recommendedName>
</protein>